<dbReference type="Proteomes" id="UP000540989">
    <property type="component" value="Unassembled WGS sequence"/>
</dbReference>
<sequence>MSSDETAEIASRFPCTFLQRKDSGPAQAINRGLEMATGDIICWLNADDAFWDPTTLERVVRSFTDLPEVDAITGNGYYIDNHGRFVSPIIASRPDRLSLRWLTRHDTVLQPATFWRRNQFRLDETLRFCFDWKLWIDFFQDGKNILYVAEYFALYRLQPESLTYQDSASRRHEIYGMIKIFSKRRPQIAWCWFIWRAYQLSELLNAPTLKAAARGANEIMKLMSGDRISST</sequence>
<dbReference type="InterPro" id="IPR001173">
    <property type="entry name" value="Glyco_trans_2-like"/>
</dbReference>
<dbReference type="Pfam" id="PF00535">
    <property type="entry name" value="Glycos_transf_2"/>
    <property type="match status" value="1"/>
</dbReference>
<evidence type="ECO:0000313" key="2">
    <source>
        <dbReference type="EMBL" id="MBB5057282.1"/>
    </source>
</evidence>
<evidence type="ECO:0000313" key="3">
    <source>
        <dbReference type="Proteomes" id="UP000540989"/>
    </source>
</evidence>
<dbReference type="EMBL" id="JACHIP010000002">
    <property type="protein sequence ID" value="MBB5057282.1"/>
    <property type="molecule type" value="Genomic_DNA"/>
</dbReference>
<proteinExistence type="predicted"/>
<name>A0A7W7ZCJ9_9BACT</name>
<dbReference type="GO" id="GO:0016740">
    <property type="term" value="F:transferase activity"/>
    <property type="evidence" value="ECO:0007669"/>
    <property type="project" value="UniProtKB-KW"/>
</dbReference>
<accession>A0A7W7ZCJ9</accession>
<dbReference type="SUPFAM" id="SSF53448">
    <property type="entry name" value="Nucleotide-diphospho-sugar transferases"/>
    <property type="match status" value="1"/>
</dbReference>
<dbReference type="AlphaFoldDB" id="A0A7W7ZCJ9"/>
<dbReference type="PANTHER" id="PTHR43685">
    <property type="entry name" value="GLYCOSYLTRANSFERASE"/>
    <property type="match status" value="1"/>
</dbReference>
<dbReference type="InterPro" id="IPR029044">
    <property type="entry name" value="Nucleotide-diphossugar_trans"/>
</dbReference>
<gene>
    <name evidence="2" type="ORF">HDF16_001967</name>
</gene>
<dbReference type="PANTHER" id="PTHR43685:SF11">
    <property type="entry name" value="GLYCOSYLTRANSFERASE TAGX-RELATED"/>
    <property type="match status" value="1"/>
</dbReference>
<dbReference type="InterPro" id="IPR050834">
    <property type="entry name" value="Glycosyltransf_2"/>
</dbReference>
<comment type="caution">
    <text evidence="2">The sequence shown here is derived from an EMBL/GenBank/DDBJ whole genome shotgun (WGS) entry which is preliminary data.</text>
</comment>
<keyword evidence="3" id="KW-1185">Reference proteome</keyword>
<reference evidence="2 3" key="1">
    <citation type="submission" date="2020-08" db="EMBL/GenBank/DDBJ databases">
        <title>Genomic Encyclopedia of Type Strains, Phase IV (KMG-V): Genome sequencing to study the core and pangenomes of soil and plant-associated prokaryotes.</title>
        <authorList>
            <person name="Whitman W."/>
        </authorList>
    </citation>
    <scope>NUCLEOTIDE SEQUENCE [LARGE SCALE GENOMIC DNA]</scope>
    <source>
        <strain evidence="2 3">M8UP14</strain>
    </source>
</reference>
<feature type="domain" description="Glycosyltransferase 2-like" evidence="1">
    <location>
        <begin position="2"/>
        <end position="114"/>
    </location>
</feature>
<protein>
    <submittedName>
        <fullName evidence="2">Glycosyltransferase involved in cell wall biosynthesis</fullName>
    </submittedName>
</protein>
<evidence type="ECO:0000259" key="1">
    <source>
        <dbReference type="Pfam" id="PF00535"/>
    </source>
</evidence>
<dbReference type="Gene3D" id="3.90.550.10">
    <property type="entry name" value="Spore Coat Polysaccharide Biosynthesis Protein SpsA, Chain A"/>
    <property type="match status" value="1"/>
</dbReference>
<keyword evidence="2" id="KW-0808">Transferase</keyword>
<organism evidence="2 3">
    <name type="scientific">Granulicella aggregans</name>
    <dbReference type="NCBI Taxonomy" id="474949"/>
    <lineage>
        <taxon>Bacteria</taxon>
        <taxon>Pseudomonadati</taxon>
        <taxon>Acidobacteriota</taxon>
        <taxon>Terriglobia</taxon>
        <taxon>Terriglobales</taxon>
        <taxon>Acidobacteriaceae</taxon>
        <taxon>Granulicella</taxon>
    </lineage>
</organism>